<evidence type="ECO:0000313" key="2">
    <source>
        <dbReference type="EMBL" id="HJC35168.1"/>
    </source>
</evidence>
<evidence type="ECO:0000313" key="3">
    <source>
        <dbReference type="Proteomes" id="UP000823890"/>
    </source>
</evidence>
<feature type="transmembrane region" description="Helical" evidence="1">
    <location>
        <begin position="198"/>
        <end position="216"/>
    </location>
</feature>
<keyword evidence="1" id="KW-0812">Transmembrane</keyword>
<dbReference type="EMBL" id="DWWO01000137">
    <property type="protein sequence ID" value="HJC35168.1"/>
    <property type="molecule type" value="Genomic_DNA"/>
</dbReference>
<gene>
    <name evidence="2" type="ORF">H9758_11370</name>
</gene>
<sequence length="256" mass="28247">MNIFTLTAVEFKKIKRSKILLILIAATVILWLPNILNADLNFDMSDIGISPENSFFIQGFMGMAWFIYPAVMVVTTVILVQTERTNHGILKMLALPVSTPLLCLAKFIVLAVTAAAFILFMTAGYYIAAAAAGALNDYSFILAPDYVLPFAGKLYLASLPMLTVFWLIAVCISTPIFSVGVGLVSIVPSVLINNTKAWFLYPMGYPFYLIMTEYGEVAENIGESQMELIPWIPVAAVITLTCLLISCLYFGRAERR</sequence>
<protein>
    <submittedName>
        <fullName evidence="2">ABC transporter permease</fullName>
    </submittedName>
</protein>
<dbReference type="AlphaFoldDB" id="A0A9D2NPR5"/>
<feature type="transmembrane region" description="Helical" evidence="1">
    <location>
        <begin position="19"/>
        <end position="36"/>
    </location>
</feature>
<reference evidence="2" key="1">
    <citation type="journal article" date="2021" name="PeerJ">
        <title>Extensive microbial diversity within the chicken gut microbiome revealed by metagenomics and culture.</title>
        <authorList>
            <person name="Gilroy R."/>
            <person name="Ravi A."/>
            <person name="Getino M."/>
            <person name="Pursley I."/>
            <person name="Horton D.L."/>
            <person name="Alikhan N.F."/>
            <person name="Baker D."/>
            <person name="Gharbi K."/>
            <person name="Hall N."/>
            <person name="Watson M."/>
            <person name="Adriaenssens E.M."/>
            <person name="Foster-Nyarko E."/>
            <person name="Jarju S."/>
            <person name="Secka A."/>
            <person name="Antonio M."/>
            <person name="Oren A."/>
            <person name="Chaudhuri R.R."/>
            <person name="La Ragione R."/>
            <person name="Hildebrand F."/>
            <person name="Pallen M.J."/>
        </authorList>
    </citation>
    <scope>NUCLEOTIDE SEQUENCE</scope>
    <source>
        <strain evidence="2">ChiW19-954</strain>
    </source>
</reference>
<dbReference type="Proteomes" id="UP000823890">
    <property type="component" value="Unassembled WGS sequence"/>
</dbReference>
<reference evidence="2" key="2">
    <citation type="submission" date="2021-04" db="EMBL/GenBank/DDBJ databases">
        <authorList>
            <person name="Gilroy R."/>
        </authorList>
    </citation>
    <scope>NUCLEOTIDE SEQUENCE</scope>
    <source>
        <strain evidence="2">ChiW19-954</strain>
    </source>
</reference>
<feature type="transmembrane region" description="Helical" evidence="1">
    <location>
        <begin position="56"/>
        <end position="80"/>
    </location>
</feature>
<feature type="transmembrane region" description="Helical" evidence="1">
    <location>
        <begin position="164"/>
        <end position="186"/>
    </location>
</feature>
<feature type="transmembrane region" description="Helical" evidence="1">
    <location>
        <begin position="228"/>
        <end position="251"/>
    </location>
</feature>
<keyword evidence="1" id="KW-1133">Transmembrane helix</keyword>
<evidence type="ECO:0000256" key="1">
    <source>
        <dbReference type="SAM" id="Phobius"/>
    </source>
</evidence>
<proteinExistence type="predicted"/>
<keyword evidence="1" id="KW-0472">Membrane</keyword>
<dbReference type="CDD" id="cd21809">
    <property type="entry name" value="ABC-2_lan_permease-like"/>
    <property type="match status" value="1"/>
</dbReference>
<organism evidence="2 3">
    <name type="scientific">Candidatus Mediterraneibacter faecipullorum</name>
    <dbReference type="NCBI Taxonomy" id="2838670"/>
    <lineage>
        <taxon>Bacteria</taxon>
        <taxon>Bacillati</taxon>
        <taxon>Bacillota</taxon>
        <taxon>Clostridia</taxon>
        <taxon>Lachnospirales</taxon>
        <taxon>Lachnospiraceae</taxon>
        <taxon>Mediterraneibacter</taxon>
    </lineage>
</organism>
<dbReference type="Pfam" id="PF12730">
    <property type="entry name" value="ABC2_membrane_4"/>
    <property type="match status" value="1"/>
</dbReference>
<comment type="caution">
    <text evidence="2">The sequence shown here is derived from an EMBL/GenBank/DDBJ whole genome shotgun (WGS) entry which is preliminary data.</text>
</comment>
<accession>A0A9D2NPR5</accession>
<name>A0A9D2NPR5_9FIRM</name>
<feature type="transmembrane region" description="Helical" evidence="1">
    <location>
        <begin position="101"/>
        <end position="128"/>
    </location>
</feature>